<evidence type="ECO:0000259" key="2">
    <source>
        <dbReference type="Pfam" id="PF00175"/>
    </source>
</evidence>
<dbReference type="RefSeq" id="WP_252811423.1">
    <property type="nucleotide sequence ID" value="NZ_BAAABM010000025.1"/>
</dbReference>
<dbReference type="EMBL" id="BAAABM010000025">
    <property type="protein sequence ID" value="GAA0340883.1"/>
    <property type="molecule type" value="Genomic_DNA"/>
</dbReference>
<dbReference type="InterPro" id="IPR050415">
    <property type="entry name" value="MRET"/>
</dbReference>
<evidence type="ECO:0000256" key="1">
    <source>
        <dbReference type="ARBA" id="ARBA00001974"/>
    </source>
</evidence>
<dbReference type="Proteomes" id="UP001501822">
    <property type="component" value="Unassembled WGS sequence"/>
</dbReference>
<dbReference type="PANTHER" id="PTHR47354:SF5">
    <property type="entry name" value="PROTEIN RFBI"/>
    <property type="match status" value="1"/>
</dbReference>
<proteinExistence type="predicted"/>
<organism evidence="3 4">
    <name type="scientific">Actinoallomurus spadix</name>
    <dbReference type="NCBI Taxonomy" id="79912"/>
    <lineage>
        <taxon>Bacteria</taxon>
        <taxon>Bacillati</taxon>
        <taxon>Actinomycetota</taxon>
        <taxon>Actinomycetes</taxon>
        <taxon>Streptosporangiales</taxon>
        <taxon>Thermomonosporaceae</taxon>
        <taxon>Actinoallomurus</taxon>
    </lineage>
</organism>
<keyword evidence="4" id="KW-1185">Reference proteome</keyword>
<accession>A0ABP3GAN2</accession>
<dbReference type="Gene3D" id="3.40.50.80">
    <property type="entry name" value="Nucleotide-binding domain of ferredoxin-NADP reductase (FNR) module"/>
    <property type="match status" value="1"/>
</dbReference>
<dbReference type="InterPro" id="IPR001433">
    <property type="entry name" value="OxRdtase_FAD/NAD-bd"/>
</dbReference>
<evidence type="ECO:0000313" key="4">
    <source>
        <dbReference type="Proteomes" id="UP001501822"/>
    </source>
</evidence>
<dbReference type="InterPro" id="IPR039261">
    <property type="entry name" value="FNR_nucleotide-bd"/>
</dbReference>
<reference evidence="4" key="1">
    <citation type="journal article" date="2019" name="Int. J. Syst. Evol. Microbiol.">
        <title>The Global Catalogue of Microorganisms (GCM) 10K type strain sequencing project: providing services to taxonomists for standard genome sequencing and annotation.</title>
        <authorList>
            <consortium name="The Broad Institute Genomics Platform"/>
            <consortium name="The Broad Institute Genome Sequencing Center for Infectious Disease"/>
            <person name="Wu L."/>
            <person name="Ma J."/>
        </authorList>
    </citation>
    <scope>NUCLEOTIDE SEQUENCE [LARGE SCALE GENOMIC DNA]</scope>
    <source>
        <strain evidence="4">JCM 3146</strain>
    </source>
</reference>
<comment type="caution">
    <text evidence="3">The sequence shown here is derived from an EMBL/GenBank/DDBJ whole genome shotgun (WGS) entry which is preliminary data.</text>
</comment>
<evidence type="ECO:0000313" key="3">
    <source>
        <dbReference type="EMBL" id="GAA0340883.1"/>
    </source>
</evidence>
<dbReference type="SUPFAM" id="SSF52343">
    <property type="entry name" value="Ferredoxin reductase-like, C-terminal NADP-linked domain"/>
    <property type="match status" value="1"/>
</dbReference>
<feature type="domain" description="Oxidoreductase FAD/NAD(P)-binding" evidence="2">
    <location>
        <begin position="3"/>
        <end position="106"/>
    </location>
</feature>
<comment type="cofactor">
    <cofactor evidence="1">
        <name>FAD</name>
        <dbReference type="ChEBI" id="CHEBI:57692"/>
    </cofactor>
</comment>
<dbReference type="Pfam" id="PF00175">
    <property type="entry name" value="NAD_binding_1"/>
    <property type="match status" value="1"/>
</dbReference>
<sequence>MLLVGGGSGIVPLMAMIRARWQAGSRTPFRLVHSVRTPADRYYAAELRRPDPGLDVTHVYTRAAPEGLRRPPGRLTVADLDTGGRPAEFAPDCFVCGPTGFVETAADILLSLGHDARKIKTERFGPSGG</sequence>
<gene>
    <name evidence="3" type="ORF">GCM10010151_33120</name>
</gene>
<protein>
    <recommendedName>
        <fullName evidence="2">Oxidoreductase FAD/NAD(P)-binding domain-containing protein</fullName>
    </recommendedName>
</protein>
<dbReference type="PANTHER" id="PTHR47354">
    <property type="entry name" value="NADH OXIDOREDUCTASE HCR"/>
    <property type="match status" value="1"/>
</dbReference>
<name>A0ABP3GAN2_9ACTN</name>